<protein>
    <submittedName>
        <fullName evidence="1">Uncharacterized protein</fullName>
    </submittedName>
</protein>
<sequence>MKQQNRLLHHSWVHPHRPRLRRQHTKFATEYYGIGCSSTGKRSVEASGKRNSDDPLTPQPFHPLETMFYPLAHYVPSGFLFSFHLQKNFCGSVHFTCFLPDSQEPEFFSILSNPSCSKCGKYG</sequence>
<evidence type="ECO:0000313" key="2">
    <source>
        <dbReference type="Proteomes" id="UP001055811"/>
    </source>
</evidence>
<dbReference type="Proteomes" id="UP001055811">
    <property type="component" value="Linkage Group LG08"/>
</dbReference>
<reference evidence="2" key="1">
    <citation type="journal article" date="2022" name="Mol. Ecol. Resour.">
        <title>The genomes of chicory, endive, great burdock and yacon provide insights into Asteraceae palaeo-polyploidization history and plant inulin production.</title>
        <authorList>
            <person name="Fan W."/>
            <person name="Wang S."/>
            <person name="Wang H."/>
            <person name="Wang A."/>
            <person name="Jiang F."/>
            <person name="Liu H."/>
            <person name="Zhao H."/>
            <person name="Xu D."/>
            <person name="Zhang Y."/>
        </authorList>
    </citation>
    <scope>NUCLEOTIDE SEQUENCE [LARGE SCALE GENOMIC DNA]</scope>
    <source>
        <strain evidence="2">cv. Punajuju</strain>
    </source>
</reference>
<keyword evidence="2" id="KW-1185">Reference proteome</keyword>
<dbReference type="EMBL" id="CM042016">
    <property type="protein sequence ID" value="KAI3700860.1"/>
    <property type="molecule type" value="Genomic_DNA"/>
</dbReference>
<comment type="caution">
    <text evidence="1">The sequence shown here is derived from an EMBL/GenBank/DDBJ whole genome shotgun (WGS) entry which is preliminary data.</text>
</comment>
<gene>
    <name evidence="1" type="ORF">L2E82_45501</name>
</gene>
<reference evidence="1 2" key="2">
    <citation type="journal article" date="2022" name="Mol. Ecol. Resour.">
        <title>The genomes of chicory, endive, great burdock and yacon provide insights into Asteraceae paleo-polyploidization history and plant inulin production.</title>
        <authorList>
            <person name="Fan W."/>
            <person name="Wang S."/>
            <person name="Wang H."/>
            <person name="Wang A."/>
            <person name="Jiang F."/>
            <person name="Liu H."/>
            <person name="Zhao H."/>
            <person name="Xu D."/>
            <person name="Zhang Y."/>
        </authorList>
    </citation>
    <scope>NUCLEOTIDE SEQUENCE [LARGE SCALE GENOMIC DNA]</scope>
    <source>
        <strain evidence="2">cv. Punajuju</strain>
        <tissue evidence="1">Leaves</tissue>
    </source>
</reference>
<organism evidence="1 2">
    <name type="scientific">Cichorium intybus</name>
    <name type="common">Chicory</name>
    <dbReference type="NCBI Taxonomy" id="13427"/>
    <lineage>
        <taxon>Eukaryota</taxon>
        <taxon>Viridiplantae</taxon>
        <taxon>Streptophyta</taxon>
        <taxon>Embryophyta</taxon>
        <taxon>Tracheophyta</taxon>
        <taxon>Spermatophyta</taxon>
        <taxon>Magnoliopsida</taxon>
        <taxon>eudicotyledons</taxon>
        <taxon>Gunneridae</taxon>
        <taxon>Pentapetalae</taxon>
        <taxon>asterids</taxon>
        <taxon>campanulids</taxon>
        <taxon>Asterales</taxon>
        <taxon>Asteraceae</taxon>
        <taxon>Cichorioideae</taxon>
        <taxon>Cichorieae</taxon>
        <taxon>Cichoriinae</taxon>
        <taxon>Cichorium</taxon>
    </lineage>
</organism>
<name>A0ACB8ZU15_CICIN</name>
<proteinExistence type="predicted"/>
<accession>A0ACB8ZU15</accession>
<evidence type="ECO:0000313" key="1">
    <source>
        <dbReference type="EMBL" id="KAI3700860.1"/>
    </source>
</evidence>